<comment type="caution">
    <text evidence="2">The sequence shown here is derived from an EMBL/GenBank/DDBJ whole genome shotgun (WGS) entry which is preliminary data.</text>
</comment>
<accession>I9SAR4</accession>
<dbReference type="EMBL" id="AGXS01000015">
    <property type="protein sequence ID" value="EIY52548.1"/>
    <property type="molecule type" value="Genomic_DNA"/>
</dbReference>
<protein>
    <submittedName>
        <fullName evidence="2">Uncharacterized protein</fullName>
    </submittedName>
</protein>
<evidence type="ECO:0000313" key="3">
    <source>
        <dbReference type="Proteomes" id="UP000003089"/>
    </source>
</evidence>
<dbReference type="AlphaFoldDB" id="I9SAR4"/>
<proteinExistence type="predicted"/>
<evidence type="ECO:0000256" key="1">
    <source>
        <dbReference type="SAM" id="Phobius"/>
    </source>
</evidence>
<keyword evidence="1" id="KW-0812">Transmembrane</keyword>
<keyword evidence="1" id="KW-1133">Transmembrane helix</keyword>
<dbReference type="HOGENOM" id="CLU_3149574_0_0_10"/>
<name>I9SAR4_9BACE</name>
<keyword evidence="1" id="KW-0472">Membrane</keyword>
<sequence>MQKYLCIGLNNYLPNKNISIVLKKPASFAWSLAFFLSISMRLLMLLTQ</sequence>
<evidence type="ECO:0000313" key="2">
    <source>
        <dbReference type="EMBL" id="EIY52548.1"/>
    </source>
</evidence>
<feature type="transmembrane region" description="Helical" evidence="1">
    <location>
        <begin position="28"/>
        <end position="46"/>
    </location>
</feature>
<organism evidence="2 3">
    <name type="scientific">Bacteroides nordii CL02T12C05</name>
    <dbReference type="NCBI Taxonomy" id="997884"/>
    <lineage>
        <taxon>Bacteria</taxon>
        <taxon>Pseudomonadati</taxon>
        <taxon>Bacteroidota</taxon>
        <taxon>Bacteroidia</taxon>
        <taxon>Bacteroidales</taxon>
        <taxon>Bacteroidaceae</taxon>
        <taxon>Bacteroides</taxon>
    </lineage>
</organism>
<gene>
    <name evidence="2" type="ORF">HMPREF1068_02095</name>
</gene>
<dbReference type="Proteomes" id="UP000003089">
    <property type="component" value="Unassembled WGS sequence"/>
</dbReference>
<reference evidence="2 3" key="1">
    <citation type="submission" date="2012-02" db="EMBL/GenBank/DDBJ databases">
        <title>The Genome Sequence of Bacteroides nordii CL02T12C05.</title>
        <authorList>
            <consortium name="The Broad Institute Genome Sequencing Platform"/>
            <person name="Earl A."/>
            <person name="Ward D."/>
            <person name="Feldgarden M."/>
            <person name="Gevers D."/>
            <person name="Zitomersky N.L."/>
            <person name="Coyne M.J."/>
            <person name="Comstock L.E."/>
            <person name="Young S.K."/>
            <person name="Zeng Q."/>
            <person name="Gargeya S."/>
            <person name="Fitzgerald M."/>
            <person name="Haas B."/>
            <person name="Abouelleil A."/>
            <person name="Alvarado L."/>
            <person name="Arachchi H.M."/>
            <person name="Berlin A."/>
            <person name="Chapman S.B."/>
            <person name="Gearin G."/>
            <person name="Goldberg J."/>
            <person name="Griggs A."/>
            <person name="Gujja S."/>
            <person name="Hansen M."/>
            <person name="Heiman D."/>
            <person name="Howarth C."/>
            <person name="Larimer J."/>
            <person name="Lui A."/>
            <person name="MacDonald P.J.P."/>
            <person name="McCowen C."/>
            <person name="Montmayeur A."/>
            <person name="Murphy C."/>
            <person name="Neiman D."/>
            <person name="Pearson M."/>
            <person name="Priest M."/>
            <person name="Roberts A."/>
            <person name="Saif S."/>
            <person name="Shea T."/>
            <person name="Sisk P."/>
            <person name="Stolte C."/>
            <person name="Sykes S."/>
            <person name="Wortman J."/>
            <person name="Nusbaum C."/>
            <person name="Birren B."/>
        </authorList>
    </citation>
    <scope>NUCLEOTIDE SEQUENCE [LARGE SCALE GENOMIC DNA]</scope>
    <source>
        <strain evidence="2 3">CL02T12C05</strain>
    </source>
</reference>
<keyword evidence="3" id="KW-1185">Reference proteome</keyword>